<name>A0A3N4LKX3_9PEZI</name>
<dbReference type="InParanoid" id="A0A3N4LKX3"/>
<keyword evidence="2" id="KW-1185">Reference proteome</keyword>
<dbReference type="Proteomes" id="UP000267821">
    <property type="component" value="Unassembled WGS sequence"/>
</dbReference>
<feature type="non-terminal residue" evidence="1">
    <location>
        <position position="1"/>
    </location>
</feature>
<sequence length="138" mass="15214">HLFHLGSIHAFPTIQPDLPMQGGGLVHLCARGTRSGLQRSQRSLGSFPKAGVFELRGRTGSLTKAGVFTQHRVLQPKRGSSPNIGSNGVFELSELERELDSSQKFCWHLPLKAGALLRRHFISCMRAQPSQMCVLQLI</sequence>
<reference evidence="1 2" key="1">
    <citation type="journal article" date="2018" name="Nat. Ecol. Evol.">
        <title>Pezizomycetes genomes reveal the molecular basis of ectomycorrhizal truffle lifestyle.</title>
        <authorList>
            <person name="Murat C."/>
            <person name="Payen T."/>
            <person name="Noel B."/>
            <person name="Kuo A."/>
            <person name="Morin E."/>
            <person name="Chen J."/>
            <person name="Kohler A."/>
            <person name="Krizsan K."/>
            <person name="Balestrini R."/>
            <person name="Da Silva C."/>
            <person name="Montanini B."/>
            <person name="Hainaut M."/>
            <person name="Levati E."/>
            <person name="Barry K.W."/>
            <person name="Belfiori B."/>
            <person name="Cichocki N."/>
            <person name="Clum A."/>
            <person name="Dockter R.B."/>
            <person name="Fauchery L."/>
            <person name="Guy J."/>
            <person name="Iotti M."/>
            <person name="Le Tacon F."/>
            <person name="Lindquist E.A."/>
            <person name="Lipzen A."/>
            <person name="Malagnac F."/>
            <person name="Mello A."/>
            <person name="Molinier V."/>
            <person name="Miyauchi S."/>
            <person name="Poulain J."/>
            <person name="Riccioni C."/>
            <person name="Rubini A."/>
            <person name="Sitrit Y."/>
            <person name="Splivallo R."/>
            <person name="Traeger S."/>
            <person name="Wang M."/>
            <person name="Zifcakova L."/>
            <person name="Wipf D."/>
            <person name="Zambonelli A."/>
            <person name="Paolocci F."/>
            <person name="Nowrousian M."/>
            <person name="Ottonello S."/>
            <person name="Baldrian P."/>
            <person name="Spatafora J.W."/>
            <person name="Henrissat B."/>
            <person name="Nagy L.G."/>
            <person name="Aury J.M."/>
            <person name="Wincker P."/>
            <person name="Grigoriev I.V."/>
            <person name="Bonfante P."/>
            <person name="Martin F.M."/>
        </authorList>
    </citation>
    <scope>NUCLEOTIDE SEQUENCE [LARGE SCALE GENOMIC DNA]</scope>
    <source>
        <strain evidence="1 2">ATCC MYA-4762</strain>
    </source>
</reference>
<dbReference type="AlphaFoldDB" id="A0A3N4LKX3"/>
<gene>
    <name evidence="1" type="ORF">L211DRAFT_838431</name>
</gene>
<proteinExistence type="predicted"/>
<evidence type="ECO:0000313" key="2">
    <source>
        <dbReference type="Proteomes" id="UP000267821"/>
    </source>
</evidence>
<dbReference type="EMBL" id="ML121545">
    <property type="protein sequence ID" value="RPB23583.1"/>
    <property type="molecule type" value="Genomic_DNA"/>
</dbReference>
<protein>
    <submittedName>
        <fullName evidence="1">Uncharacterized protein</fullName>
    </submittedName>
</protein>
<organism evidence="1 2">
    <name type="scientific">Terfezia boudieri ATCC MYA-4762</name>
    <dbReference type="NCBI Taxonomy" id="1051890"/>
    <lineage>
        <taxon>Eukaryota</taxon>
        <taxon>Fungi</taxon>
        <taxon>Dikarya</taxon>
        <taxon>Ascomycota</taxon>
        <taxon>Pezizomycotina</taxon>
        <taxon>Pezizomycetes</taxon>
        <taxon>Pezizales</taxon>
        <taxon>Pezizaceae</taxon>
        <taxon>Terfezia</taxon>
    </lineage>
</organism>
<evidence type="ECO:0000313" key="1">
    <source>
        <dbReference type="EMBL" id="RPB23583.1"/>
    </source>
</evidence>
<accession>A0A3N4LKX3</accession>